<protein>
    <submittedName>
        <fullName evidence="2">Uncharacterized protein</fullName>
    </submittedName>
</protein>
<dbReference type="Proteomes" id="UP001184150">
    <property type="component" value="Unassembled WGS sequence"/>
</dbReference>
<dbReference type="EMBL" id="JAVDRD010000016">
    <property type="protein sequence ID" value="MDR6513214.1"/>
    <property type="molecule type" value="Genomic_DNA"/>
</dbReference>
<evidence type="ECO:0000313" key="2">
    <source>
        <dbReference type="EMBL" id="MDR6513214.1"/>
    </source>
</evidence>
<sequence>MISAPWRACACPLIGNLSPQSLFITLTPVLTISTTLFFARNRQMV</sequence>
<keyword evidence="1" id="KW-1133">Transmembrane helix</keyword>
<evidence type="ECO:0000256" key="1">
    <source>
        <dbReference type="SAM" id="Phobius"/>
    </source>
</evidence>
<keyword evidence="1" id="KW-0812">Transmembrane</keyword>
<dbReference type="RefSeq" id="WP_157089018.1">
    <property type="nucleotide sequence ID" value="NZ_CP140000.1"/>
</dbReference>
<comment type="caution">
    <text evidence="2">The sequence shown here is derived from an EMBL/GenBank/DDBJ whole genome shotgun (WGS) entry which is preliminary data.</text>
</comment>
<organism evidence="2 3">
    <name type="scientific">Novosphingobium capsulatum</name>
    <dbReference type="NCBI Taxonomy" id="13688"/>
    <lineage>
        <taxon>Bacteria</taxon>
        <taxon>Pseudomonadati</taxon>
        <taxon>Pseudomonadota</taxon>
        <taxon>Alphaproteobacteria</taxon>
        <taxon>Sphingomonadales</taxon>
        <taxon>Sphingomonadaceae</taxon>
        <taxon>Novosphingobium</taxon>
    </lineage>
</organism>
<reference evidence="2 3" key="1">
    <citation type="submission" date="2023-07" db="EMBL/GenBank/DDBJ databases">
        <title>Sorghum-associated microbial communities from plants grown in Nebraska, USA.</title>
        <authorList>
            <person name="Schachtman D."/>
        </authorList>
    </citation>
    <scope>NUCLEOTIDE SEQUENCE [LARGE SCALE GENOMIC DNA]</scope>
    <source>
        <strain evidence="2 3">DS1027</strain>
    </source>
</reference>
<accession>A0ABU1MSI3</accession>
<keyword evidence="3" id="KW-1185">Reference proteome</keyword>
<keyword evidence="1" id="KW-0472">Membrane</keyword>
<proteinExistence type="predicted"/>
<name>A0ABU1MSI3_9SPHN</name>
<evidence type="ECO:0000313" key="3">
    <source>
        <dbReference type="Proteomes" id="UP001184150"/>
    </source>
</evidence>
<feature type="transmembrane region" description="Helical" evidence="1">
    <location>
        <begin position="22"/>
        <end position="39"/>
    </location>
</feature>
<gene>
    <name evidence="2" type="ORF">J2792_004106</name>
</gene>